<dbReference type="Proteomes" id="UP000033344">
    <property type="component" value="Unassembled WGS sequence"/>
</dbReference>
<dbReference type="SUPFAM" id="SSF46955">
    <property type="entry name" value="Putative DNA-binding domain"/>
    <property type="match status" value="1"/>
</dbReference>
<dbReference type="InterPro" id="IPR009061">
    <property type="entry name" value="DNA-bd_dom_put_sf"/>
</dbReference>
<protein>
    <submittedName>
        <fullName evidence="1">Transcriptional regulator</fullName>
    </submittedName>
</protein>
<name>A0AAE2EF75_ENTCL</name>
<dbReference type="Gene3D" id="1.10.238.160">
    <property type="match status" value="1"/>
</dbReference>
<reference evidence="1 2" key="1">
    <citation type="submission" date="2015-03" db="EMBL/GenBank/DDBJ databases">
        <authorList>
            <person name="McCorrison J."/>
            <person name="Sanka R."/>
            <person name="Adams M."/>
            <person name="Brinkac L."/>
            <person name="Nierman W."/>
            <person name="Sutton G."/>
            <person name="Nelson K."/>
            <person name="Kiedrowski L."/>
            <person name="Guerrero D."/>
            <person name="Bonomo R."/>
        </authorList>
    </citation>
    <scope>NUCLEOTIDE SEQUENCE [LARGE SCALE GENOMIC DNA]</scope>
    <source>
        <strain evidence="1 2">42324</strain>
    </source>
</reference>
<proteinExistence type="predicted"/>
<accession>A0AAE2EF75</accession>
<gene>
    <name evidence="1" type="ORF">SS44_06615</name>
</gene>
<evidence type="ECO:0000313" key="2">
    <source>
        <dbReference type="Proteomes" id="UP000033344"/>
    </source>
</evidence>
<dbReference type="InterPro" id="IPR010260">
    <property type="entry name" value="AlpA"/>
</dbReference>
<dbReference type="RefSeq" id="WP_023620425.1">
    <property type="nucleotide sequence ID" value="NZ_JAHAUZ010000002.1"/>
</dbReference>
<dbReference type="AlphaFoldDB" id="A0AAE2EF75"/>
<comment type="caution">
    <text evidence="1">The sequence shown here is derived from an EMBL/GenBank/DDBJ whole genome shotgun (WGS) entry which is preliminary data.</text>
</comment>
<evidence type="ECO:0000313" key="1">
    <source>
        <dbReference type="EMBL" id="KJM39977.1"/>
    </source>
</evidence>
<dbReference type="Pfam" id="PF05930">
    <property type="entry name" value="Phage_AlpA"/>
    <property type="match status" value="1"/>
</dbReference>
<organism evidence="1 2">
    <name type="scientific">Enterobacter cloacae subsp. cloacae</name>
    <dbReference type="NCBI Taxonomy" id="336306"/>
    <lineage>
        <taxon>Bacteria</taxon>
        <taxon>Pseudomonadati</taxon>
        <taxon>Pseudomonadota</taxon>
        <taxon>Gammaproteobacteria</taxon>
        <taxon>Enterobacterales</taxon>
        <taxon>Enterobacteriaceae</taxon>
        <taxon>Enterobacter</taxon>
        <taxon>Enterobacter cloacae complex</taxon>
    </lineage>
</organism>
<dbReference type="EMBL" id="JZYG01000008">
    <property type="protein sequence ID" value="KJM39977.1"/>
    <property type="molecule type" value="Genomic_DNA"/>
</dbReference>
<sequence>MKLAVGKKELLTIVPLSLSTIYRLEKNGGFPKRWYITDGRCAWNAEEVERWLDERQAANQTVNIEQEDAWHSMTLSSTPSKRK</sequence>